<accession>A0A0P9D0T1</accession>
<proteinExistence type="predicted"/>
<dbReference type="AlphaFoldDB" id="A0A0P9D0T1"/>
<dbReference type="Gene3D" id="3.40.630.30">
    <property type="match status" value="1"/>
</dbReference>
<comment type="caution">
    <text evidence="2">The sequence shown here is derived from an EMBL/GenBank/DDBJ whole genome shotgun (WGS) entry which is preliminary data.</text>
</comment>
<dbReference type="Proteomes" id="UP000050509">
    <property type="component" value="Unassembled WGS sequence"/>
</dbReference>
<dbReference type="Pfam" id="PF13302">
    <property type="entry name" value="Acetyltransf_3"/>
    <property type="match status" value="1"/>
</dbReference>
<feature type="domain" description="N-acetyltransferase" evidence="1">
    <location>
        <begin position="8"/>
        <end position="111"/>
    </location>
</feature>
<dbReference type="InterPro" id="IPR000182">
    <property type="entry name" value="GNAT_dom"/>
</dbReference>
<name>A0A0P9D0T1_9CHLR</name>
<dbReference type="SUPFAM" id="SSF55729">
    <property type="entry name" value="Acyl-CoA N-acyltransferases (Nat)"/>
    <property type="match status" value="1"/>
</dbReference>
<dbReference type="GO" id="GO:0016747">
    <property type="term" value="F:acyltransferase activity, transferring groups other than amino-acyl groups"/>
    <property type="evidence" value="ECO:0007669"/>
    <property type="project" value="InterPro"/>
</dbReference>
<dbReference type="PANTHER" id="PTHR43792:SF1">
    <property type="entry name" value="N-ACETYLTRANSFERASE DOMAIN-CONTAINING PROTEIN"/>
    <property type="match status" value="1"/>
</dbReference>
<evidence type="ECO:0000313" key="3">
    <source>
        <dbReference type="Proteomes" id="UP000050509"/>
    </source>
</evidence>
<feature type="non-terminal residue" evidence="2">
    <location>
        <position position="111"/>
    </location>
</feature>
<protein>
    <recommendedName>
        <fullName evidence="1">N-acetyltransferase domain-containing protein</fullName>
    </recommendedName>
</protein>
<evidence type="ECO:0000259" key="1">
    <source>
        <dbReference type="Pfam" id="PF13302"/>
    </source>
</evidence>
<keyword evidence="3" id="KW-1185">Reference proteome</keyword>
<dbReference type="PANTHER" id="PTHR43792">
    <property type="entry name" value="GNAT FAMILY, PUTATIVE (AFU_ORTHOLOGUE AFUA_3G00765)-RELATED-RELATED"/>
    <property type="match status" value="1"/>
</dbReference>
<sequence>MTVLETERLRLRQFADSDAAFVLELLNEPSWLRFIGDRGVRTLDDALGYITNGPQAMYARYGFSLLVVERTTDGAALGMCGLIKRDTLDAPDIGYAFLPRAWGQGYAREAA</sequence>
<evidence type="ECO:0000313" key="2">
    <source>
        <dbReference type="EMBL" id="KPV49042.1"/>
    </source>
</evidence>
<gene>
    <name evidence="2" type="ORF">SE17_34840</name>
</gene>
<dbReference type="EMBL" id="LJCR01002236">
    <property type="protein sequence ID" value="KPV49042.1"/>
    <property type="molecule type" value="Genomic_DNA"/>
</dbReference>
<dbReference type="InterPro" id="IPR016181">
    <property type="entry name" value="Acyl_CoA_acyltransferase"/>
</dbReference>
<organism evidence="2 3">
    <name type="scientific">Kouleothrix aurantiaca</name>
    <dbReference type="NCBI Taxonomy" id="186479"/>
    <lineage>
        <taxon>Bacteria</taxon>
        <taxon>Bacillati</taxon>
        <taxon>Chloroflexota</taxon>
        <taxon>Chloroflexia</taxon>
        <taxon>Chloroflexales</taxon>
        <taxon>Roseiflexineae</taxon>
        <taxon>Roseiflexaceae</taxon>
        <taxon>Kouleothrix</taxon>
    </lineage>
</organism>
<reference evidence="2 3" key="1">
    <citation type="submission" date="2015-09" db="EMBL/GenBank/DDBJ databases">
        <title>Draft genome sequence of Kouleothrix aurantiaca JCM 19913.</title>
        <authorList>
            <person name="Hemp J."/>
        </authorList>
    </citation>
    <scope>NUCLEOTIDE SEQUENCE [LARGE SCALE GENOMIC DNA]</scope>
    <source>
        <strain evidence="2 3">COM-B</strain>
    </source>
</reference>
<dbReference type="InterPro" id="IPR051531">
    <property type="entry name" value="N-acetyltransferase"/>
</dbReference>